<accession>A0AAX1TS23</accession>
<dbReference type="GeneID" id="78455568"/>
<gene>
    <name evidence="2" type="ORF">NCTC12112_00990</name>
</gene>
<dbReference type="KEGG" id="ful:C4N20_12150"/>
<proteinExistence type="predicted"/>
<dbReference type="RefSeq" id="WP_005976730.1">
    <property type="nucleotide sequence ID" value="NZ_BAABXY010000001.1"/>
</dbReference>
<name>A0AAX1TS23_9FUSO</name>
<dbReference type="Gene3D" id="3.40.630.30">
    <property type="match status" value="1"/>
</dbReference>
<evidence type="ECO:0000313" key="3">
    <source>
        <dbReference type="Proteomes" id="UP000249008"/>
    </source>
</evidence>
<dbReference type="InterPro" id="IPR024320">
    <property type="entry name" value="LPG_synthase_C"/>
</dbReference>
<dbReference type="EMBL" id="LS483487">
    <property type="protein sequence ID" value="SQJ00831.1"/>
    <property type="molecule type" value="Genomic_DNA"/>
</dbReference>
<dbReference type="AlphaFoldDB" id="A0AAX1TS23"/>
<evidence type="ECO:0000259" key="1">
    <source>
        <dbReference type="Pfam" id="PF09924"/>
    </source>
</evidence>
<dbReference type="InterPro" id="IPR016181">
    <property type="entry name" value="Acyl_CoA_acyltransferase"/>
</dbReference>
<sequence length="289" mass="34006">MDWKKLTIEDKETIDNFTKGKFSTCDYNFTNLFLWSQGEDLHYKIEKDVLIIQGTFVKDEYCFMPIPKDENAIGAMKEVIKELLQKNKKIVLVPEEWKEKLEDTFILEERRDSYDYVYSIESLAYLKGRKYAKKKNRVHNFMKSYNYTYEAVTPENVEEVINFQTNWCHDKECEIVPVLRNENMGILNLLHNFNTLGIKGGILRVDGKIVAYTLGEAISDEYVVIHIEKGLNGYTGSYQMINMAFLEKEFTDHKYVNREDDFGDEGLREAKESYHPLELLKKYEITGIK</sequence>
<dbReference type="Proteomes" id="UP000249008">
    <property type="component" value="Chromosome 1"/>
</dbReference>
<dbReference type="InterPro" id="IPR016732">
    <property type="entry name" value="UCP018688"/>
</dbReference>
<dbReference type="PANTHER" id="PTHR41373:SF1">
    <property type="entry name" value="PHOSPHATIDYLGLYCEROL LYSYLTRANSFERASE C-TERMINAL DOMAIN-CONTAINING PROTEIN"/>
    <property type="match status" value="1"/>
</dbReference>
<dbReference type="Pfam" id="PF09924">
    <property type="entry name" value="LPG_synthase_C"/>
    <property type="match status" value="1"/>
</dbReference>
<reference evidence="2 3" key="1">
    <citation type="submission" date="2018-06" db="EMBL/GenBank/DDBJ databases">
        <authorList>
            <consortium name="Pathogen Informatics"/>
            <person name="Doyle S."/>
        </authorList>
    </citation>
    <scope>NUCLEOTIDE SEQUENCE [LARGE SCALE GENOMIC DNA]</scope>
    <source>
        <strain evidence="2 3">NCTC12112</strain>
    </source>
</reference>
<evidence type="ECO:0000313" key="2">
    <source>
        <dbReference type="EMBL" id="SQJ00831.1"/>
    </source>
</evidence>
<dbReference type="PIRSF" id="PIRSF018688">
    <property type="entry name" value="UCP018688"/>
    <property type="match status" value="1"/>
</dbReference>
<organism evidence="2 3">
    <name type="scientific">Fusobacterium ulcerans</name>
    <dbReference type="NCBI Taxonomy" id="861"/>
    <lineage>
        <taxon>Bacteria</taxon>
        <taxon>Fusobacteriati</taxon>
        <taxon>Fusobacteriota</taxon>
        <taxon>Fusobacteriia</taxon>
        <taxon>Fusobacteriales</taxon>
        <taxon>Fusobacteriaceae</taxon>
        <taxon>Fusobacterium</taxon>
    </lineage>
</organism>
<dbReference type="SUPFAM" id="SSF55729">
    <property type="entry name" value="Acyl-CoA N-acyltransferases (Nat)"/>
    <property type="match status" value="2"/>
</dbReference>
<dbReference type="PANTHER" id="PTHR41373">
    <property type="entry name" value="DUF2156 DOMAIN-CONTAINING PROTEIN"/>
    <property type="match status" value="1"/>
</dbReference>
<protein>
    <submittedName>
        <fullName evidence="2">Uncharacterized conserved protein</fullName>
    </submittedName>
</protein>
<feature type="domain" description="Phosphatidylglycerol lysyltransferase C-terminal" evidence="1">
    <location>
        <begin position="22"/>
        <end position="283"/>
    </location>
</feature>